<evidence type="ECO:0000313" key="3">
    <source>
        <dbReference type="EMBL" id="QUE51778.1"/>
    </source>
</evidence>
<feature type="region of interest" description="Disordered" evidence="1">
    <location>
        <begin position="215"/>
        <end position="236"/>
    </location>
</feature>
<evidence type="ECO:0000256" key="2">
    <source>
        <dbReference type="SAM" id="Phobius"/>
    </source>
</evidence>
<evidence type="ECO:0000256" key="1">
    <source>
        <dbReference type="SAM" id="MobiDB-lite"/>
    </source>
</evidence>
<name>A0A975J0I7_9BACT</name>
<feature type="transmembrane region" description="Helical" evidence="2">
    <location>
        <begin position="20"/>
        <end position="41"/>
    </location>
</feature>
<evidence type="ECO:0000313" key="4">
    <source>
        <dbReference type="Proteomes" id="UP000676169"/>
    </source>
</evidence>
<dbReference type="Proteomes" id="UP000676169">
    <property type="component" value="Chromosome"/>
</dbReference>
<reference evidence="3" key="1">
    <citation type="submission" date="2021-04" db="EMBL/GenBank/DDBJ databases">
        <title>Luteolibacter sp. 32A isolated from the skin of an Anderson's salamander (Ambystoma andersonii).</title>
        <authorList>
            <person name="Spergser J."/>
            <person name="Busse H.-J."/>
        </authorList>
    </citation>
    <scope>NUCLEOTIDE SEQUENCE</scope>
    <source>
        <strain evidence="3">32A</strain>
    </source>
</reference>
<keyword evidence="2" id="KW-0812">Transmembrane</keyword>
<keyword evidence="4" id="KW-1185">Reference proteome</keyword>
<dbReference type="RefSeq" id="WP_211631941.1">
    <property type="nucleotide sequence ID" value="NZ_CP073100.1"/>
</dbReference>
<keyword evidence="2" id="KW-1133">Transmembrane helix</keyword>
<accession>A0A975J0I7</accession>
<dbReference type="EMBL" id="CP073100">
    <property type="protein sequence ID" value="QUE51778.1"/>
    <property type="molecule type" value="Genomic_DNA"/>
</dbReference>
<dbReference type="KEGG" id="lamb:KBB96_02550"/>
<dbReference type="AlphaFoldDB" id="A0A975J0I7"/>
<sequence length="1208" mass="130530">MNPTHDKRHRSLVKWQRGFALIVVLMMMVLISVLALGLLGLSTVTLRTSSAELARQEARANSRLALMMAIGELQKQMGPDQRISARSSAVNGQKGEKNTLGSWESWHWKVAFGSPDYKEKAGKFKGWLVSAPTEQRRLDPAYPAAEFTNPVWLINPQTVGARSEAAENGAGLRADKVNVTIGSQSGSFAWAVMDEAQKAPMNLAKAAPSNLGEKIAQRTAPPRTRPESLVEGLSPDQIGEPRKLVSVATAVPASGGSKEVLALQEDVTTDSLGLLTNVSEGGLRADLTTLFEADQSKVNFVSVLGSNGPYGSVGPGSNANANTATDSGPTWDYLRNHYQLYRDSRLSGADSGQPLFKYSDAKTLSSGVDVGKAALTGTAVGTVKSPPVERLLPVISKFQIMYSAVTHYCHINDRVDYYNTSGQPQGNQNYYAPHLVYDPVVTLYNPYDVALDLPQLRLRIWDAPILFGFKKNGEWLRSGFAGGLQPLSRFTINTEKDDKARKSFTLLLRDAKDGTPGQPIRLAPGEVKVFSAWVEPKWNWAIETAGQYNVYTFFDFDTNRNFGKIDPRTGNKLGVETIPGWDPRAGFQTDHLASTYDRPSSTNYPWDTKGRNTGWVVIKKDETFSVRAEAGHPLATSGSSDPDFQVDLMQGTPPSGGELDPANDTLLRSYSFKLKDPASELSLNGVKPVIDRLFKAGDLIQAPGDMGVGGKTPFAIFTMAAKTTADPNDNARPWVHNHPVVEGPVQDTNKVSNALDSYDLTLNEVTDFNTFPGIEIDPGSNRGFYGASTTANRGVSNVPMFRVPVMPAVSLGDLVASNVIPGSVLPRTTHPIGNSRAHPLVPANAAVYRSPSASSNYYDHSYCINDALWDRFFFSTAGTFNGGLVNSGTRLSLLTGFLKGDKQLLNRRFTPLVSTTTDPTELAKQLDGTADGTLAKKIAASIGVRGAFNVNSDSVPAWIAFISSMRDASIAGWAGMDMTTKDKTGFPRFTLPISGAAEDINANSSIDVQGARRWAGFRSLTDDQIKSLATAIVTRIRERGAKDKAPFLTLGEFVNRRLASNDPGSVAGVLQQAIDDSGVNDSYNATDARTMTSAGTMTGLVNPEARQGYTSAGSPATITQGDLISALAPVMTVRGDTFRIRAYGESRTSDGKVAARAWCEAVVQRMPAYVDPKDAPEVLPSAATVSVNKTFGRRFDIVSFRWLDSKEI</sequence>
<proteinExistence type="predicted"/>
<protein>
    <recommendedName>
        <fullName evidence="5">Verru_Chthon cassette protein A</fullName>
    </recommendedName>
</protein>
<keyword evidence="2" id="KW-0472">Membrane</keyword>
<evidence type="ECO:0008006" key="5">
    <source>
        <dbReference type="Google" id="ProtNLM"/>
    </source>
</evidence>
<organism evidence="3 4">
    <name type="scientific">Luteolibacter ambystomatis</name>
    <dbReference type="NCBI Taxonomy" id="2824561"/>
    <lineage>
        <taxon>Bacteria</taxon>
        <taxon>Pseudomonadati</taxon>
        <taxon>Verrucomicrobiota</taxon>
        <taxon>Verrucomicrobiia</taxon>
        <taxon>Verrucomicrobiales</taxon>
        <taxon>Verrucomicrobiaceae</taxon>
        <taxon>Luteolibacter</taxon>
    </lineage>
</organism>
<gene>
    <name evidence="3" type="ORF">KBB96_02550</name>
</gene>